<gene>
    <name evidence="6" type="ORF">A2140_01800</name>
</gene>
<name>A0A1F6T8T6_9PROT</name>
<evidence type="ECO:0000256" key="3">
    <source>
        <dbReference type="ARBA" id="ARBA00023163"/>
    </source>
</evidence>
<dbReference type="NCBIfam" id="NF008365">
    <property type="entry name" value="PRK11161.1"/>
    <property type="match status" value="1"/>
</dbReference>
<dbReference type="Proteomes" id="UP000178379">
    <property type="component" value="Unassembled WGS sequence"/>
</dbReference>
<dbReference type="FunFam" id="1.10.10.10:FF:000028">
    <property type="entry name" value="Fumarate/nitrate reduction transcriptional regulator Fnr"/>
    <property type="match status" value="1"/>
</dbReference>
<dbReference type="InterPro" id="IPR014710">
    <property type="entry name" value="RmlC-like_jellyroll"/>
</dbReference>
<evidence type="ECO:0000313" key="6">
    <source>
        <dbReference type="EMBL" id="OGI41522.1"/>
    </source>
</evidence>
<keyword evidence="3" id="KW-0804">Transcription</keyword>
<dbReference type="InterPro" id="IPR036390">
    <property type="entry name" value="WH_DNA-bd_sf"/>
</dbReference>
<dbReference type="InterPro" id="IPR018490">
    <property type="entry name" value="cNMP-bd_dom_sf"/>
</dbReference>
<evidence type="ECO:0000256" key="1">
    <source>
        <dbReference type="ARBA" id="ARBA00023015"/>
    </source>
</evidence>
<keyword evidence="2" id="KW-0238">DNA-binding</keyword>
<evidence type="ECO:0000259" key="5">
    <source>
        <dbReference type="PROSITE" id="PS51063"/>
    </source>
</evidence>
<dbReference type="Gene3D" id="2.60.120.10">
    <property type="entry name" value="Jelly Rolls"/>
    <property type="match status" value="1"/>
</dbReference>
<evidence type="ECO:0000259" key="4">
    <source>
        <dbReference type="PROSITE" id="PS50042"/>
    </source>
</evidence>
<proteinExistence type="predicted"/>
<reference evidence="6 7" key="1">
    <citation type="journal article" date="2016" name="Nat. Commun.">
        <title>Thousands of microbial genomes shed light on interconnected biogeochemical processes in an aquifer system.</title>
        <authorList>
            <person name="Anantharaman K."/>
            <person name="Brown C.T."/>
            <person name="Hug L.A."/>
            <person name="Sharon I."/>
            <person name="Castelle C.J."/>
            <person name="Probst A.J."/>
            <person name="Thomas B.C."/>
            <person name="Singh A."/>
            <person name="Wilkins M.J."/>
            <person name="Karaoz U."/>
            <person name="Brodie E.L."/>
            <person name="Williams K.H."/>
            <person name="Hubbard S.S."/>
            <person name="Banfield J.F."/>
        </authorList>
    </citation>
    <scope>NUCLEOTIDE SEQUENCE [LARGE SCALE GENOMIC DNA]</scope>
</reference>
<dbReference type="PANTHER" id="PTHR24567:SF75">
    <property type="entry name" value="FUMARATE AND NITRATE REDUCTION REGULATORY PROTEIN"/>
    <property type="match status" value="1"/>
</dbReference>
<feature type="domain" description="Cyclic nucleotide-binding" evidence="4">
    <location>
        <begin position="38"/>
        <end position="126"/>
    </location>
</feature>
<dbReference type="SUPFAM" id="SSF51206">
    <property type="entry name" value="cAMP-binding domain-like"/>
    <property type="match status" value="1"/>
</dbReference>
<accession>A0A1F6T8T6</accession>
<dbReference type="CDD" id="cd00038">
    <property type="entry name" value="CAP_ED"/>
    <property type="match status" value="1"/>
</dbReference>
<dbReference type="Pfam" id="PF00027">
    <property type="entry name" value="cNMP_binding"/>
    <property type="match status" value="1"/>
</dbReference>
<dbReference type="EMBL" id="MFSQ01000009">
    <property type="protein sequence ID" value="OGI41522.1"/>
    <property type="molecule type" value="Genomic_DNA"/>
</dbReference>
<evidence type="ECO:0000256" key="2">
    <source>
        <dbReference type="ARBA" id="ARBA00023125"/>
    </source>
</evidence>
<dbReference type="AlphaFoldDB" id="A0A1F6T8T6"/>
<comment type="caution">
    <text evidence="6">The sequence shown here is derived from an EMBL/GenBank/DDBJ whole genome shotgun (WGS) entry which is preliminary data.</text>
</comment>
<organism evidence="6 7">
    <name type="scientific">Candidatus Muproteobacteria bacterium RBG_16_62_13</name>
    <dbReference type="NCBI Taxonomy" id="1817756"/>
    <lineage>
        <taxon>Bacteria</taxon>
        <taxon>Pseudomonadati</taxon>
        <taxon>Pseudomonadota</taxon>
        <taxon>Candidatus Muproteobacteria</taxon>
    </lineage>
</organism>
<dbReference type="Gene3D" id="1.10.10.10">
    <property type="entry name" value="Winged helix-like DNA-binding domain superfamily/Winged helix DNA-binding domain"/>
    <property type="match status" value="1"/>
</dbReference>
<dbReference type="GO" id="GO:0003700">
    <property type="term" value="F:DNA-binding transcription factor activity"/>
    <property type="evidence" value="ECO:0007669"/>
    <property type="project" value="InterPro"/>
</dbReference>
<protein>
    <submittedName>
        <fullName evidence="6">Transcriptional regulator</fullName>
    </submittedName>
</protein>
<dbReference type="InterPro" id="IPR050397">
    <property type="entry name" value="Env_Response_Regulators"/>
</dbReference>
<dbReference type="STRING" id="1817756.A2140_01800"/>
<dbReference type="SUPFAM" id="SSF46785">
    <property type="entry name" value="Winged helix' DNA-binding domain"/>
    <property type="match status" value="1"/>
</dbReference>
<feature type="domain" description="HTH crp-type" evidence="5">
    <location>
        <begin position="162"/>
        <end position="235"/>
    </location>
</feature>
<dbReference type="PANTHER" id="PTHR24567">
    <property type="entry name" value="CRP FAMILY TRANSCRIPTIONAL REGULATORY PROTEIN"/>
    <property type="match status" value="1"/>
</dbReference>
<dbReference type="PRINTS" id="PR00034">
    <property type="entry name" value="HTHCRP"/>
</dbReference>
<dbReference type="PROSITE" id="PS51063">
    <property type="entry name" value="HTH_CRP_2"/>
    <property type="match status" value="1"/>
</dbReference>
<dbReference type="InterPro" id="IPR000595">
    <property type="entry name" value="cNMP-bd_dom"/>
</dbReference>
<dbReference type="InterPro" id="IPR018335">
    <property type="entry name" value="Tscrpt_reg_HTH_Crp-type_CS"/>
</dbReference>
<dbReference type="PROSITE" id="PS50042">
    <property type="entry name" value="CNMP_BINDING_3"/>
    <property type="match status" value="1"/>
</dbReference>
<dbReference type="FunFam" id="2.60.120.10:FF:000004">
    <property type="entry name" value="Fumarate/nitrate reduction transcriptional regulator Fnr"/>
    <property type="match status" value="1"/>
</dbReference>
<dbReference type="SMART" id="SM00100">
    <property type="entry name" value="cNMP"/>
    <property type="match status" value="1"/>
</dbReference>
<evidence type="ECO:0000313" key="7">
    <source>
        <dbReference type="Proteomes" id="UP000178379"/>
    </source>
</evidence>
<keyword evidence="1" id="KW-0805">Transcription regulation</keyword>
<dbReference type="PROSITE" id="PS00042">
    <property type="entry name" value="HTH_CRP_1"/>
    <property type="match status" value="1"/>
</dbReference>
<dbReference type="GO" id="GO:0005829">
    <property type="term" value="C:cytosol"/>
    <property type="evidence" value="ECO:0007669"/>
    <property type="project" value="TreeGrafter"/>
</dbReference>
<dbReference type="CDD" id="cd00092">
    <property type="entry name" value="HTH_CRP"/>
    <property type="match status" value="1"/>
</dbReference>
<dbReference type="InterPro" id="IPR012318">
    <property type="entry name" value="HTH_CRP"/>
</dbReference>
<dbReference type="InterPro" id="IPR036388">
    <property type="entry name" value="WH-like_DNA-bd_sf"/>
</dbReference>
<dbReference type="Pfam" id="PF13545">
    <property type="entry name" value="HTH_Crp_2"/>
    <property type="match status" value="1"/>
</dbReference>
<dbReference type="SMART" id="SM00419">
    <property type="entry name" value="HTH_CRP"/>
    <property type="match status" value="1"/>
</dbReference>
<dbReference type="GO" id="GO:0003677">
    <property type="term" value="F:DNA binding"/>
    <property type="evidence" value="ECO:0007669"/>
    <property type="project" value="UniProtKB-KW"/>
</dbReference>
<sequence length="250" mass="27847">MSKHSSVAAGLARFKVACQNCSLFQLCLPVGLDQGDLELLDRIIKRRRPVQRGEYLFRAGEPFQAIYAVRSGSVKTYTVSEDGGEQVTGFHLPGELFGLDAINAGRHPCSAIALEATSVCEVPFDRLEELGEDVPSLPRQMLRVMSKAILHDQTLLAYLNRKSAEERLAGFLLSLSQRFASRGFSAREFNLSMSRIDIGNYLGLAEETVSRLFTRFQEQRLLSVVRKHVRLHDLERLRELAGAAVSAPAR</sequence>